<sequence>MAAFNERLAKTFGATKRNFRKFYKKMLKKYKSVTEDNATENTSEKEIWKKSFVRTKILEDNASKEQRSDEEDDEPPPPPPQIPQPQRAPQPNRSQKPQPHAAPFPQPNPCSNVPPRMHPCTYMTPEQRLMYYERFFGMTLKTATWVDSPRWRTLDAPRRHSGGAVASNSRRSSSSSNVSKEADVTNRNECPYSMIVR</sequence>
<evidence type="ECO:0000313" key="3">
    <source>
        <dbReference type="Proteomes" id="UP000015354"/>
    </source>
</evidence>
<feature type="compositionally biased region" description="Pro residues" evidence="1">
    <location>
        <begin position="76"/>
        <end position="88"/>
    </location>
</feature>
<dbReference type="Proteomes" id="UP000015354">
    <property type="component" value="Unassembled WGS sequence"/>
</dbReference>
<protein>
    <submittedName>
        <fullName evidence="2">Uncharacterized protein</fullName>
    </submittedName>
</protein>
<feature type="region of interest" description="Disordered" evidence="1">
    <location>
        <begin position="154"/>
        <end position="197"/>
    </location>
</feature>
<proteinExistence type="predicted"/>
<evidence type="ECO:0000313" key="2">
    <source>
        <dbReference type="EMBL" id="EPY18341.1"/>
    </source>
</evidence>
<dbReference type="AlphaFoldDB" id="S9UUZ0"/>
<keyword evidence="3" id="KW-1185">Reference proteome</keyword>
<comment type="caution">
    <text evidence="2">The sequence shown here is derived from an EMBL/GenBank/DDBJ whole genome shotgun (WGS) entry which is preliminary data.</text>
</comment>
<reference evidence="2 3" key="1">
    <citation type="journal article" date="2013" name="PLoS ONE">
        <title>Predicting the Proteins of Angomonas deanei, Strigomonas culicis and Their Respective Endosymbionts Reveals New Aspects of the Trypanosomatidae Family.</title>
        <authorList>
            <person name="Motta M.C."/>
            <person name="Martins A.C."/>
            <person name="de Souza S.S."/>
            <person name="Catta-Preta C.M."/>
            <person name="Silva R."/>
            <person name="Klein C.C."/>
            <person name="de Almeida L.G."/>
            <person name="de Lima Cunha O."/>
            <person name="Ciapina L.P."/>
            <person name="Brocchi M."/>
            <person name="Colabardini A.C."/>
            <person name="de Araujo Lima B."/>
            <person name="Machado C.R."/>
            <person name="de Almeida Soares C.M."/>
            <person name="Probst C.M."/>
            <person name="de Menezes C.B."/>
            <person name="Thompson C.E."/>
            <person name="Bartholomeu D.C."/>
            <person name="Gradia D.F."/>
            <person name="Pavoni D.P."/>
            <person name="Grisard E.C."/>
            <person name="Fantinatti-Garboggini F."/>
            <person name="Marchini F.K."/>
            <person name="Rodrigues-Luiz G.F."/>
            <person name="Wagner G."/>
            <person name="Goldman G.H."/>
            <person name="Fietto J.L."/>
            <person name="Elias M.C."/>
            <person name="Goldman M.H."/>
            <person name="Sagot M.F."/>
            <person name="Pereira M."/>
            <person name="Stoco P.H."/>
            <person name="de Mendonca-Neto R.P."/>
            <person name="Teixeira S.M."/>
            <person name="Maciel T.E."/>
            <person name="de Oliveira Mendes T.A."/>
            <person name="Urmenyi T.P."/>
            <person name="de Souza W."/>
            <person name="Schenkman S."/>
            <person name="de Vasconcelos A.T."/>
        </authorList>
    </citation>
    <scope>NUCLEOTIDE SEQUENCE [LARGE SCALE GENOMIC DNA]</scope>
</reference>
<evidence type="ECO:0000256" key="1">
    <source>
        <dbReference type="SAM" id="MobiDB-lite"/>
    </source>
</evidence>
<organism evidence="2 3">
    <name type="scientific">Strigomonas culicis</name>
    <dbReference type="NCBI Taxonomy" id="28005"/>
    <lineage>
        <taxon>Eukaryota</taxon>
        <taxon>Discoba</taxon>
        <taxon>Euglenozoa</taxon>
        <taxon>Kinetoplastea</taxon>
        <taxon>Metakinetoplastina</taxon>
        <taxon>Trypanosomatida</taxon>
        <taxon>Trypanosomatidae</taxon>
        <taxon>Strigomonadinae</taxon>
        <taxon>Strigomonas</taxon>
    </lineage>
</organism>
<dbReference type="EMBL" id="ATMH01009977">
    <property type="protein sequence ID" value="EPY18341.1"/>
    <property type="molecule type" value="Genomic_DNA"/>
</dbReference>
<name>S9UUZ0_9TRYP</name>
<gene>
    <name evidence="2" type="ORF">STCU_10036</name>
</gene>
<accession>S9UUZ0</accession>
<feature type="compositionally biased region" description="Low complexity" evidence="1">
    <location>
        <begin position="162"/>
        <end position="179"/>
    </location>
</feature>
<feature type="compositionally biased region" description="Basic and acidic residues" evidence="1">
    <location>
        <begin position="56"/>
        <end position="67"/>
    </location>
</feature>
<feature type="region of interest" description="Disordered" evidence="1">
    <location>
        <begin position="55"/>
        <end position="113"/>
    </location>
</feature>